<dbReference type="Proteomes" id="UP001614394">
    <property type="component" value="Unassembled WGS sequence"/>
</dbReference>
<dbReference type="PANTHER" id="PTHR35526:SF3">
    <property type="entry name" value="ANTI-SIGMA-F FACTOR RSBW"/>
    <property type="match status" value="1"/>
</dbReference>
<dbReference type="CDD" id="cd16936">
    <property type="entry name" value="HATPase_RsbW-like"/>
    <property type="match status" value="1"/>
</dbReference>
<protein>
    <submittedName>
        <fullName evidence="3">ATP-binding protein</fullName>
    </submittedName>
</protein>
<keyword evidence="3" id="KW-0067">ATP-binding</keyword>
<sequence length="151" mass="16195">MQADRQCTLELEALPSRIQQIRRIVAAQLRYWHLDPLLDTALLGITELLANVYRHAGSDKHCSVQLTLVSGRLTVSVLDSDPQLPQVSVPEPLATGGRGLAMVAALSDSWGADPVPDGGKVVWFSLHVEAPAPAPRRRPAARRVPAVAAAA</sequence>
<keyword evidence="3" id="KW-0547">Nucleotide-binding</keyword>
<feature type="domain" description="Histidine kinase/HSP90-like ATPase" evidence="2">
    <location>
        <begin position="12"/>
        <end position="124"/>
    </location>
</feature>
<organism evidence="3 4">
    <name type="scientific">Streptomyces fildesensis</name>
    <dbReference type="NCBI Taxonomy" id="375757"/>
    <lineage>
        <taxon>Bacteria</taxon>
        <taxon>Bacillati</taxon>
        <taxon>Actinomycetota</taxon>
        <taxon>Actinomycetes</taxon>
        <taxon>Kitasatosporales</taxon>
        <taxon>Streptomycetaceae</taxon>
        <taxon>Streptomyces</taxon>
    </lineage>
</organism>
<dbReference type="InterPro" id="IPR036890">
    <property type="entry name" value="HATPase_C_sf"/>
</dbReference>
<dbReference type="InterPro" id="IPR050267">
    <property type="entry name" value="Anti-sigma-factor_SerPK"/>
</dbReference>
<keyword evidence="1" id="KW-0808">Transferase</keyword>
<evidence type="ECO:0000313" key="3">
    <source>
        <dbReference type="EMBL" id="MFI9101158.1"/>
    </source>
</evidence>
<dbReference type="InterPro" id="IPR003594">
    <property type="entry name" value="HATPase_dom"/>
</dbReference>
<gene>
    <name evidence="3" type="ORF">ACIGXA_11600</name>
</gene>
<evidence type="ECO:0000313" key="4">
    <source>
        <dbReference type="Proteomes" id="UP001614394"/>
    </source>
</evidence>
<accession>A0ABW8C411</accession>
<name>A0ABW8C411_9ACTN</name>
<comment type="caution">
    <text evidence="3">The sequence shown here is derived from an EMBL/GenBank/DDBJ whole genome shotgun (WGS) entry which is preliminary data.</text>
</comment>
<evidence type="ECO:0000256" key="1">
    <source>
        <dbReference type="ARBA" id="ARBA00022527"/>
    </source>
</evidence>
<dbReference type="PANTHER" id="PTHR35526">
    <property type="entry name" value="ANTI-SIGMA-F FACTOR RSBW-RELATED"/>
    <property type="match status" value="1"/>
</dbReference>
<keyword evidence="1" id="KW-0723">Serine/threonine-protein kinase</keyword>
<dbReference type="Pfam" id="PF13581">
    <property type="entry name" value="HATPase_c_2"/>
    <property type="match status" value="1"/>
</dbReference>
<dbReference type="EMBL" id="JBITYG010000003">
    <property type="protein sequence ID" value="MFI9101158.1"/>
    <property type="molecule type" value="Genomic_DNA"/>
</dbReference>
<dbReference type="SUPFAM" id="SSF55874">
    <property type="entry name" value="ATPase domain of HSP90 chaperone/DNA topoisomerase II/histidine kinase"/>
    <property type="match status" value="1"/>
</dbReference>
<reference evidence="3 4" key="1">
    <citation type="submission" date="2024-10" db="EMBL/GenBank/DDBJ databases">
        <title>The Natural Products Discovery Center: Release of the First 8490 Sequenced Strains for Exploring Actinobacteria Biosynthetic Diversity.</title>
        <authorList>
            <person name="Kalkreuter E."/>
            <person name="Kautsar S.A."/>
            <person name="Yang D."/>
            <person name="Bader C.D."/>
            <person name="Teijaro C.N."/>
            <person name="Fluegel L."/>
            <person name="Davis C.M."/>
            <person name="Simpson J.R."/>
            <person name="Lauterbach L."/>
            <person name="Steele A.D."/>
            <person name="Gui C."/>
            <person name="Meng S."/>
            <person name="Li G."/>
            <person name="Viehrig K."/>
            <person name="Ye F."/>
            <person name="Su P."/>
            <person name="Kiefer A.F."/>
            <person name="Nichols A."/>
            <person name="Cepeda A.J."/>
            <person name="Yan W."/>
            <person name="Fan B."/>
            <person name="Jiang Y."/>
            <person name="Adhikari A."/>
            <person name="Zheng C.-J."/>
            <person name="Schuster L."/>
            <person name="Cowan T.M."/>
            <person name="Smanski M.J."/>
            <person name="Chevrette M.G."/>
            <person name="De Carvalho L.P.S."/>
            <person name="Shen B."/>
        </authorList>
    </citation>
    <scope>NUCLEOTIDE SEQUENCE [LARGE SCALE GENOMIC DNA]</scope>
    <source>
        <strain evidence="3 4">NPDC053399</strain>
    </source>
</reference>
<dbReference type="RefSeq" id="WP_399647325.1">
    <property type="nucleotide sequence ID" value="NZ_JBITYG010000003.1"/>
</dbReference>
<dbReference type="GO" id="GO:0005524">
    <property type="term" value="F:ATP binding"/>
    <property type="evidence" value="ECO:0007669"/>
    <property type="project" value="UniProtKB-KW"/>
</dbReference>
<proteinExistence type="predicted"/>
<keyword evidence="4" id="KW-1185">Reference proteome</keyword>
<evidence type="ECO:0000259" key="2">
    <source>
        <dbReference type="Pfam" id="PF13581"/>
    </source>
</evidence>
<dbReference type="Gene3D" id="3.30.565.10">
    <property type="entry name" value="Histidine kinase-like ATPase, C-terminal domain"/>
    <property type="match status" value="1"/>
</dbReference>
<keyword evidence="1" id="KW-0418">Kinase</keyword>